<dbReference type="Pfam" id="PF00583">
    <property type="entry name" value="Acetyltransf_1"/>
    <property type="match status" value="1"/>
</dbReference>
<comment type="caution">
    <text evidence="4">The sequence shown here is derived from an EMBL/GenBank/DDBJ whole genome shotgun (WGS) entry which is preliminary data.</text>
</comment>
<proteinExistence type="predicted"/>
<feature type="domain" description="N-acetyltransferase" evidence="3">
    <location>
        <begin position="4"/>
        <end position="169"/>
    </location>
</feature>
<keyword evidence="1" id="KW-0808">Transferase</keyword>
<dbReference type="EMBL" id="JAHBBH010000006">
    <property type="protein sequence ID" value="MBW3092048.1"/>
    <property type="molecule type" value="Genomic_DNA"/>
</dbReference>
<keyword evidence="2" id="KW-0012">Acyltransferase</keyword>
<evidence type="ECO:0000259" key="3">
    <source>
        <dbReference type="PROSITE" id="PS51186"/>
    </source>
</evidence>
<name>A0ABS6WDD9_9BIFI</name>
<evidence type="ECO:0000313" key="5">
    <source>
        <dbReference type="Proteomes" id="UP000700815"/>
    </source>
</evidence>
<sequence length="169" mass="18954">MTARRLRLAGASDTPRMAAIYREDLQRTYRGIVADDWLDGLRIADAMTTWRRFLRKTGHQCLLCVDESGRVLGFAGWYPNKMDRSRLEFASLYVAEESQGRGVGGLLIRAVLAHAQARGYRTVAIRAVSDNVRAVAIYRHYGAQPVSTSTYRFGPTPVQCTDLEWKIGG</sequence>
<reference evidence="4 5" key="1">
    <citation type="submission" date="2021-05" db="EMBL/GenBank/DDBJ databases">
        <title>Phylogenetic classification of ten novel species belonging to the genus Bifidobacterium comprising B. colchicus sp. nov., B. abeli sp. nov., B. bicoloris sp. nov., B. guerezis sp. nov., B. rosaliae sp. nov., B. santillanensis sp. nov., B. argentati sp. nov., B. amazzoni sp. nov., B. pluviali sp. nov., and B. pinnaculum sp. nov.</title>
        <authorList>
            <person name="Lugli G.A."/>
            <person name="Ruiz Garcia L."/>
            <person name="Margolles A."/>
            <person name="Ventura M."/>
        </authorList>
    </citation>
    <scope>NUCLEOTIDE SEQUENCE [LARGE SCALE GENOMIC DNA]</scope>
    <source>
        <strain evidence="4 5">82T10</strain>
    </source>
</reference>
<dbReference type="PROSITE" id="PS51186">
    <property type="entry name" value="GNAT"/>
    <property type="match status" value="1"/>
</dbReference>
<accession>A0ABS6WDD9</accession>
<evidence type="ECO:0000256" key="1">
    <source>
        <dbReference type="ARBA" id="ARBA00022679"/>
    </source>
</evidence>
<dbReference type="Proteomes" id="UP000700815">
    <property type="component" value="Unassembled WGS sequence"/>
</dbReference>
<dbReference type="CDD" id="cd04301">
    <property type="entry name" value="NAT_SF"/>
    <property type="match status" value="1"/>
</dbReference>
<dbReference type="PANTHER" id="PTHR43877">
    <property type="entry name" value="AMINOALKYLPHOSPHONATE N-ACETYLTRANSFERASE-RELATED-RELATED"/>
    <property type="match status" value="1"/>
</dbReference>
<organism evidence="4 5">
    <name type="scientific">Bifidobacterium miconis</name>
    <dbReference type="NCBI Taxonomy" id="2834435"/>
    <lineage>
        <taxon>Bacteria</taxon>
        <taxon>Bacillati</taxon>
        <taxon>Actinomycetota</taxon>
        <taxon>Actinomycetes</taxon>
        <taxon>Bifidobacteriales</taxon>
        <taxon>Bifidobacteriaceae</taxon>
        <taxon>Bifidobacterium</taxon>
    </lineage>
</organism>
<dbReference type="RefSeq" id="WP_219058146.1">
    <property type="nucleotide sequence ID" value="NZ_JAHBBH010000006.1"/>
</dbReference>
<dbReference type="InterPro" id="IPR000182">
    <property type="entry name" value="GNAT_dom"/>
</dbReference>
<evidence type="ECO:0000256" key="2">
    <source>
        <dbReference type="ARBA" id="ARBA00023315"/>
    </source>
</evidence>
<keyword evidence="5" id="KW-1185">Reference proteome</keyword>
<protein>
    <submittedName>
        <fullName evidence="4">GNAT family N-acetyltransferase</fullName>
    </submittedName>
</protein>
<dbReference type="InterPro" id="IPR050832">
    <property type="entry name" value="Bact_Acetyltransf"/>
</dbReference>
<evidence type="ECO:0000313" key="4">
    <source>
        <dbReference type="EMBL" id="MBW3092048.1"/>
    </source>
</evidence>
<gene>
    <name evidence="4" type="ORF">KIH79_03580</name>
</gene>